<dbReference type="HOGENOM" id="CLU_2475010_0_0_1"/>
<evidence type="ECO:0000313" key="1">
    <source>
        <dbReference type="EMBL" id="KIK97736.1"/>
    </source>
</evidence>
<evidence type="ECO:0000313" key="2">
    <source>
        <dbReference type="Proteomes" id="UP000054538"/>
    </source>
</evidence>
<organism evidence="1 2">
    <name type="scientific">Paxillus rubicundulus Ve08.2h10</name>
    <dbReference type="NCBI Taxonomy" id="930991"/>
    <lineage>
        <taxon>Eukaryota</taxon>
        <taxon>Fungi</taxon>
        <taxon>Dikarya</taxon>
        <taxon>Basidiomycota</taxon>
        <taxon>Agaricomycotina</taxon>
        <taxon>Agaricomycetes</taxon>
        <taxon>Agaricomycetidae</taxon>
        <taxon>Boletales</taxon>
        <taxon>Paxilineae</taxon>
        <taxon>Paxillaceae</taxon>
        <taxon>Paxillus</taxon>
    </lineage>
</organism>
<gene>
    <name evidence="1" type="ORF">PAXRUDRAFT_135676</name>
</gene>
<feature type="non-terminal residue" evidence="1">
    <location>
        <position position="1"/>
    </location>
</feature>
<dbReference type="Proteomes" id="UP000054538">
    <property type="component" value="Unassembled WGS sequence"/>
</dbReference>
<accession>A0A0D0E1K0</accession>
<dbReference type="OrthoDB" id="3230534at2759"/>
<sequence length="88" mass="10545">RYAHVEARRLFYTTYYDPLYPELTPLRGSSYFSGTLSTSRPWTVFDSYETIRQEGWMSIRREVSRALGHVGDQVWERWGEHVHFEKPT</sequence>
<dbReference type="AlphaFoldDB" id="A0A0D0E1K0"/>
<name>A0A0D0E1K0_9AGAM</name>
<dbReference type="EMBL" id="KN824922">
    <property type="protein sequence ID" value="KIK97736.1"/>
    <property type="molecule type" value="Genomic_DNA"/>
</dbReference>
<protein>
    <submittedName>
        <fullName evidence="1">Uncharacterized protein</fullName>
    </submittedName>
</protein>
<keyword evidence="2" id="KW-1185">Reference proteome</keyword>
<reference evidence="2" key="2">
    <citation type="submission" date="2015-01" db="EMBL/GenBank/DDBJ databases">
        <title>Evolutionary Origins and Diversification of the Mycorrhizal Mutualists.</title>
        <authorList>
            <consortium name="DOE Joint Genome Institute"/>
            <consortium name="Mycorrhizal Genomics Consortium"/>
            <person name="Kohler A."/>
            <person name="Kuo A."/>
            <person name="Nagy L.G."/>
            <person name="Floudas D."/>
            <person name="Copeland A."/>
            <person name="Barry K.W."/>
            <person name="Cichocki N."/>
            <person name="Veneault-Fourrey C."/>
            <person name="LaButti K."/>
            <person name="Lindquist E.A."/>
            <person name="Lipzen A."/>
            <person name="Lundell T."/>
            <person name="Morin E."/>
            <person name="Murat C."/>
            <person name="Riley R."/>
            <person name="Ohm R."/>
            <person name="Sun H."/>
            <person name="Tunlid A."/>
            <person name="Henrissat B."/>
            <person name="Grigoriev I.V."/>
            <person name="Hibbett D.S."/>
            <person name="Martin F."/>
        </authorList>
    </citation>
    <scope>NUCLEOTIDE SEQUENCE [LARGE SCALE GENOMIC DNA]</scope>
    <source>
        <strain evidence="2">Ve08.2h10</strain>
    </source>
</reference>
<dbReference type="InParanoid" id="A0A0D0E1K0"/>
<proteinExistence type="predicted"/>
<reference evidence="1 2" key="1">
    <citation type="submission" date="2014-04" db="EMBL/GenBank/DDBJ databases">
        <authorList>
            <consortium name="DOE Joint Genome Institute"/>
            <person name="Kuo A."/>
            <person name="Kohler A."/>
            <person name="Jargeat P."/>
            <person name="Nagy L.G."/>
            <person name="Floudas D."/>
            <person name="Copeland A."/>
            <person name="Barry K.W."/>
            <person name="Cichocki N."/>
            <person name="Veneault-Fourrey C."/>
            <person name="LaButti K."/>
            <person name="Lindquist E.A."/>
            <person name="Lipzen A."/>
            <person name="Lundell T."/>
            <person name="Morin E."/>
            <person name="Murat C."/>
            <person name="Sun H."/>
            <person name="Tunlid A."/>
            <person name="Henrissat B."/>
            <person name="Grigoriev I.V."/>
            <person name="Hibbett D.S."/>
            <person name="Martin F."/>
            <person name="Nordberg H.P."/>
            <person name="Cantor M.N."/>
            <person name="Hua S.X."/>
        </authorList>
    </citation>
    <scope>NUCLEOTIDE SEQUENCE [LARGE SCALE GENOMIC DNA]</scope>
    <source>
        <strain evidence="1 2">Ve08.2h10</strain>
    </source>
</reference>
<dbReference type="STRING" id="930991.A0A0D0E1K0"/>